<organism evidence="1 2">
    <name type="scientific">Corynebacterium lehmanniae</name>
    <dbReference type="NCBI Taxonomy" id="2913497"/>
    <lineage>
        <taxon>Bacteria</taxon>
        <taxon>Bacillati</taxon>
        <taxon>Actinomycetota</taxon>
        <taxon>Actinomycetes</taxon>
        <taxon>Mycobacteriales</taxon>
        <taxon>Corynebacteriaceae</taxon>
        <taxon>Corynebacterium</taxon>
    </lineage>
</organism>
<accession>A0ABT4R7K4</accession>
<comment type="caution">
    <text evidence="1">The sequence shown here is derived from an EMBL/GenBank/DDBJ whole genome shotgun (WGS) entry which is preliminary data.</text>
</comment>
<evidence type="ECO:0000313" key="1">
    <source>
        <dbReference type="EMBL" id="MCZ9291302.1"/>
    </source>
</evidence>
<evidence type="ECO:0008006" key="3">
    <source>
        <dbReference type="Google" id="ProtNLM"/>
    </source>
</evidence>
<sequence length="502" mass="56932">MVSSHLELLLEFEPHPKIETGFKSTRWAADYTVAEDVRILLPNFRLDFTSRSVTRFYPAHPNRFAGIDHETKLSLIEEKFDRVIASYLTSYDQLAFAFSGGMDSRFLLALLRPFWEKLTTYTYGYQKYFGEEKSGYFRATMSRDFEQAQSVLASTNVRESLFFDLMEDKPILDVDGLAEAIEANSPGNHGRALVPLYVSAFSGSSTLNIRGNGVEIVRRVEIPDISFETLARRGRKNLAFDPAARLRELGYDQPMPVFGRGPLAHWELKNGKWLSEIQNELDPAFDTLIPFANRDIIEIFHSFPALERASGVVFRDLIDRRAPELNLSPSNSEPSVYASWREQRLEEETRKYPFSGIYVRSQSTSEDVPLTEPGPRTFNVPSGYFDPSFSVVATFPVPKPGDFTFKITQPYQAQKGIGYFELTMHVNDRLLLKVDGAKVGRPITASVYNLRGGDSVEISIHPLKTVKSDRSWSAATKTTVSIFYEESFGEGKPTHFYSDLDF</sequence>
<evidence type="ECO:0000313" key="2">
    <source>
        <dbReference type="Proteomes" id="UP001146453"/>
    </source>
</evidence>
<reference evidence="1" key="1">
    <citation type="submission" date="2022-02" db="EMBL/GenBank/DDBJ databases">
        <title>Corynebacterium sp. from urogenital microbiome.</title>
        <authorList>
            <person name="Cappelli E.A."/>
            <person name="Ribeiro T.G."/>
            <person name="Peixe L."/>
        </authorList>
    </citation>
    <scope>NUCLEOTIDE SEQUENCE</scope>
    <source>
        <strain evidence="1">C8Ua_144</strain>
    </source>
</reference>
<gene>
    <name evidence="1" type="ORF">L8U61_04020</name>
</gene>
<keyword evidence="2" id="KW-1185">Reference proteome</keyword>
<dbReference type="RefSeq" id="WP_269951968.1">
    <property type="nucleotide sequence ID" value="NZ_JAKMUR010000006.1"/>
</dbReference>
<proteinExistence type="predicted"/>
<dbReference type="EMBL" id="JAKMUR010000006">
    <property type="protein sequence ID" value="MCZ9291302.1"/>
    <property type="molecule type" value="Genomic_DNA"/>
</dbReference>
<dbReference type="InterPro" id="IPR014729">
    <property type="entry name" value="Rossmann-like_a/b/a_fold"/>
</dbReference>
<protein>
    <recommendedName>
        <fullName evidence="3">Asparagine synthetase domain-containing protein</fullName>
    </recommendedName>
</protein>
<dbReference type="Proteomes" id="UP001146453">
    <property type="component" value="Unassembled WGS sequence"/>
</dbReference>
<name>A0ABT4R7K4_9CORY</name>
<dbReference type="SUPFAM" id="SSF52402">
    <property type="entry name" value="Adenine nucleotide alpha hydrolases-like"/>
    <property type="match status" value="1"/>
</dbReference>
<dbReference type="Gene3D" id="3.40.50.620">
    <property type="entry name" value="HUPs"/>
    <property type="match status" value="1"/>
</dbReference>